<dbReference type="SMART" id="SM00222">
    <property type="entry name" value="Sec7"/>
    <property type="match status" value="1"/>
</dbReference>
<proteinExistence type="predicted"/>
<feature type="compositionally biased region" description="Polar residues" evidence="1">
    <location>
        <begin position="301"/>
        <end position="310"/>
    </location>
</feature>
<dbReference type="InterPro" id="IPR035999">
    <property type="entry name" value="Sec7_dom_sf"/>
</dbReference>
<name>A0A8H3BCG9_9AGAM</name>
<dbReference type="GO" id="GO:0032012">
    <property type="term" value="P:regulation of ARF protein signal transduction"/>
    <property type="evidence" value="ECO:0007669"/>
    <property type="project" value="InterPro"/>
</dbReference>
<gene>
    <name evidence="3" type="ORF">RDB_LOCUS146868</name>
</gene>
<feature type="region of interest" description="Disordered" evidence="1">
    <location>
        <begin position="86"/>
        <end position="126"/>
    </location>
</feature>
<evidence type="ECO:0000313" key="4">
    <source>
        <dbReference type="Proteomes" id="UP000663846"/>
    </source>
</evidence>
<protein>
    <recommendedName>
        <fullName evidence="2">SEC7 domain-containing protein</fullName>
    </recommendedName>
</protein>
<dbReference type="EMBL" id="CAJMWS010000573">
    <property type="protein sequence ID" value="CAE6452228.1"/>
    <property type="molecule type" value="Genomic_DNA"/>
</dbReference>
<feature type="compositionally biased region" description="Polar residues" evidence="1">
    <location>
        <begin position="389"/>
        <end position="399"/>
    </location>
</feature>
<feature type="compositionally biased region" description="Polar residues" evidence="1">
    <location>
        <begin position="92"/>
        <end position="116"/>
    </location>
</feature>
<dbReference type="InterPro" id="IPR023394">
    <property type="entry name" value="Sec7_C_sf"/>
</dbReference>
<dbReference type="PANTHER" id="PTHR10663:SF373">
    <property type="entry name" value="PH AND SEC7 DOMAIN-CONTAINING PROTEIN C11E3.11C"/>
    <property type="match status" value="1"/>
</dbReference>
<dbReference type="Pfam" id="PF01369">
    <property type="entry name" value="Sec7"/>
    <property type="match status" value="1"/>
</dbReference>
<organism evidence="3 4">
    <name type="scientific">Rhizoctonia solani</name>
    <dbReference type="NCBI Taxonomy" id="456999"/>
    <lineage>
        <taxon>Eukaryota</taxon>
        <taxon>Fungi</taxon>
        <taxon>Dikarya</taxon>
        <taxon>Basidiomycota</taxon>
        <taxon>Agaricomycotina</taxon>
        <taxon>Agaricomycetes</taxon>
        <taxon>Cantharellales</taxon>
        <taxon>Ceratobasidiaceae</taxon>
        <taxon>Rhizoctonia</taxon>
    </lineage>
</organism>
<dbReference type="SUPFAM" id="SSF48425">
    <property type="entry name" value="Sec7 domain"/>
    <property type="match status" value="1"/>
</dbReference>
<feature type="region of interest" description="Disordered" evidence="1">
    <location>
        <begin position="276"/>
        <end position="332"/>
    </location>
</feature>
<dbReference type="AlphaFoldDB" id="A0A8H3BCG9"/>
<comment type="caution">
    <text evidence="3">The sequence shown here is derived from an EMBL/GenBank/DDBJ whole genome shotgun (WGS) entry which is preliminary data.</text>
</comment>
<dbReference type="PROSITE" id="PS50190">
    <property type="entry name" value="SEC7"/>
    <property type="match status" value="1"/>
</dbReference>
<accession>A0A8H3BCG9</accession>
<dbReference type="Proteomes" id="UP000663846">
    <property type="component" value="Unassembled WGS sequence"/>
</dbReference>
<evidence type="ECO:0000313" key="3">
    <source>
        <dbReference type="EMBL" id="CAE6452228.1"/>
    </source>
</evidence>
<dbReference type="InterPro" id="IPR000904">
    <property type="entry name" value="Sec7_dom"/>
</dbReference>
<feature type="region of interest" description="Disordered" evidence="1">
    <location>
        <begin position="381"/>
        <end position="402"/>
    </location>
</feature>
<reference evidence="3" key="1">
    <citation type="submission" date="2021-01" db="EMBL/GenBank/DDBJ databases">
        <authorList>
            <person name="Kaushik A."/>
        </authorList>
    </citation>
    <scope>NUCLEOTIDE SEQUENCE</scope>
    <source>
        <strain evidence="3">AG1-1C</strain>
    </source>
</reference>
<dbReference type="Gene3D" id="1.10.1000.11">
    <property type="entry name" value="Arf Nucleotide-binding Site Opener,domain 2"/>
    <property type="match status" value="1"/>
</dbReference>
<dbReference type="PANTHER" id="PTHR10663">
    <property type="entry name" value="GUANYL-NUCLEOTIDE EXCHANGE FACTOR"/>
    <property type="match status" value="1"/>
</dbReference>
<feature type="domain" description="SEC7" evidence="2">
    <location>
        <begin position="116"/>
        <end position="302"/>
    </location>
</feature>
<feature type="compositionally biased region" description="Polar residues" evidence="1">
    <location>
        <begin position="276"/>
        <end position="286"/>
    </location>
</feature>
<evidence type="ECO:0000256" key="1">
    <source>
        <dbReference type="SAM" id="MobiDB-lite"/>
    </source>
</evidence>
<evidence type="ECO:0000259" key="2">
    <source>
        <dbReference type="PROSITE" id="PS50190"/>
    </source>
</evidence>
<sequence length="785" mass="86166">MPFSAFGGGWNPKFRVLNSNYSKSSINVAAASEGAGSTVYHDTLSRAQGTASEVNVDQPPKIRRSRSKTSRAFNFDKFMRLPHYLAEPGTGRANTKSPSNPSVDSFHTADAESNASRRSHIEDTTQAIPVPEREDTAKSFAERAWQEDPNFVEREKLVEWLGSPSEIRHQTLAHYIAHFEFGGSDIDDALRQLCNKLYIKGETQQIDRVLEAFSEHYMTQNGNSIWRVADIVHVVSFAIILLNTDLQAAELNSHITSSRFVENTIEAVRAQLQQDGTLNSPLSNDSLAPDPLPDIDEGGQLSPTSPSVKSASPAVNIDRRPSNRGSRISSIGSLGLGTRDSWVVTQASDAGEPQFGERWLSDVSRELSTIYNRIRAKPILQTSRHDDTSTSPQSKSNSGLLKRGSAKLYHSLRGESPYGQPSPSTSGASFVSALGHRVSSSMSSLPQFLGITSNQSLQSMGNDPSKSADSRWAKSGPLLWKSMKPTAGRIAKPKRWLSVIATVRSSIFDMTGPAPPGNNGTAGRRLGALSLLHTLAIEVPAPKGTKVRSFGLTLASGETHVFEIQSSGGIFGKSKSKTVPDPDVEVSAWVRACNYHAARYSRAPLPDAVTNVEYGWNGVAEVDDDQDSTNGRTRNVLIDDWVTPNLPVVEAQTDVETQLDVWNRQVDMCNAEFADHGELRGKMMSLVFGTRECNTAMMRAEAAVEQLLYSGKVSAVEITVEAPYDLTKVEILDRPSGAQMPNRSVIESNWPKDDLEYIQWLFLELRYSIHYYLPIVSLDLKSIKL</sequence>
<dbReference type="GO" id="GO:0005085">
    <property type="term" value="F:guanyl-nucleotide exchange factor activity"/>
    <property type="evidence" value="ECO:0007669"/>
    <property type="project" value="InterPro"/>
</dbReference>